<reference evidence="13 14" key="1">
    <citation type="submission" date="2016-08" db="EMBL/GenBank/DDBJ databases">
        <title>Identification and validation of antigenic proteins from Pajaroellobacter abortibovis using de-novo genome sequence assembly and reverse vaccinology.</title>
        <authorList>
            <person name="Welly B.T."/>
            <person name="Miller M.R."/>
            <person name="Stott J.L."/>
            <person name="Blanchard M.T."/>
            <person name="Islas-Trejo A.D."/>
            <person name="O'Rourke S.M."/>
            <person name="Young A.E."/>
            <person name="Medrano J.F."/>
            <person name="Van Eenennaam A.L."/>
        </authorList>
    </citation>
    <scope>NUCLEOTIDE SEQUENCE [LARGE SCALE GENOMIC DNA]</scope>
    <source>
        <strain evidence="13 14">BTF92-0548A/99-0131</strain>
    </source>
</reference>
<dbReference type="Pfam" id="PF02463">
    <property type="entry name" value="SMC_N"/>
    <property type="match status" value="1"/>
</dbReference>
<evidence type="ECO:0000256" key="1">
    <source>
        <dbReference type="ARBA" id="ARBA00003618"/>
    </source>
</evidence>
<dbReference type="EMBL" id="CP016908">
    <property type="protein sequence ID" value="APS00036.1"/>
    <property type="molecule type" value="Genomic_DNA"/>
</dbReference>
<dbReference type="KEGG" id="pabo:BCY86_04570"/>
<keyword evidence="10" id="KW-0175">Coiled coil</keyword>
<dbReference type="InterPro" id="IPR027417">
    <property type="entry name" value="P-loop_NTPase"/>
</dbReference>
<dbReference type="Gene3D" id="3.40.50.300">
    <property type="entry name" value="P-loop containing nucleotide triphosphate hydrolases"/>
    <property type="match status" value="2"/>
</dbReference>
<evidence type="ECO:0000256" key="8">
    <source>
        <dbReference type="ARBA" id="ARBA00033408"/>
    </source>
</evidence>
<sequence length="577" mass="65253">MLLQLIIRDFVLIEYLVLEFHPAFNVITGETGAGKSIIIGALELIRGGRFRSNIVRSGAQAAEVEALFTVEPNSSITEQLREAGIPLDEEIVIRRIISKEGRSKAYLNGRMITLFQLSEIGSQLCHIASQHESITLTNPSTHIEYLDAFGKLQTLREDLAFQVDSLNAVFHKMKCIQEAEARRNEQQGKLIVELQDIQRLRFQSGEQQQLEQERKKLKNANKLSEVTQLTLDRLYEKENAICDELTHLGTILQQAGSIDPDLLSLASTIENARSELIEVVHSIRRYQQMIEINSMSLEDIEERLFSIHQIARKYGLQPDQFVERQLFLEQELQDLSQANDKLVELKHQQEELYKKAEETARILSNKRGSLTNQLAHSITQELQQLGMTKAQFLIDIHPIKAGSEDPWLIDGAKLTRAGIDQVEFLIAPNQGSEPRPLRQIASGGELSRSLLALKRILIMEETPVLHVFDEIDTGIGGGIAEKLGRAIADISFYNQIICITHLPQIASFADAHFMVTKKEKENATITHVERLSESRRIEELARMIGGTKITEATRTTAEEMLDRSRNQGSERWKGKKA</sequence>
<dbReference type="GO" id="GO:0006310">
    <property type="term" value="P:DNA recombination"/>
    <property type="evidence" value="ECO:0007669"/>
    <property type="project" value="InterPro"/>
</dbReference>
<comment type="similarity">
    <text evidence="2 9">Belongs to the RecN family.</text>
</comment>
<keyword evidence="7 9" id="KW-0234">DNA repair</keyword>
<feature type="domain" description="RecF/RecN/SMC N-terminal" evidence="12">
    <location>
        <begin position="2"/>
        <end position="521"/>
    </location>
</feature>
<dbReference type="InterPro" id="IPR003395">
    <property type="entry name" value="RecF/RecN/SMC_N"/>
</dbReference>
<evidence type="ECO:0000256" key="3">
    <source>
        <dbReference type="ARBA" id="ARBA00021315"/>
    </source>
</evidence>
<keyword evidence="14" id="KW-1185">Reference proteome</keyword>
<keyword evidence="5 9" id="KW-0227">DNA damage</keyword>
<protein>
    <recommendedName>
        <fullName evidence="3 9">DNA repair protein RecN</fullName>
    </recommendedName>
    <alternativeName>
        <fullName evidence="8 9">Recombination protein N</fullName>
    </alternativeName>
</protein>
<dbReference type="PANTHER" id="PTHR11059:SF0">
    <property type="entry name" value="DNA REPAIR PROTEIN RECN"/>
    <property type="match status" value="1"/>
</dbReference>
<evidence type="ECO:0000313" key="13">
    <source>
        <dbReference type="EMBL" id="APS00036.1"/>
    </source>
</evidence>
<keyword evidence="4" id="KW-0547">Nucleotide-binding</keyword>
<dbReference type="RefSeq" id="WP_075276702.1">
    <property type="nucleotide sequence ID" value="NZ_CP016908.1"/>
</dbReference>
<comment type="function">
    <text evidence="1 9">May be involved in recombinational repair of damaged DNA.</text>
</comment>
<dbReference type="AlphaFoldDB" id="A0A1L6MX69"/>
<dbReference type="Proteomes" id="UP000185544">
    <property type="component" value="Chromosome"/>
</dbReference>
<name>A0A1L6MX69_9BACT</name>
<dbReference type="GO" id="GO:0009432">
    <property type="term" value="P:SOS response"/>
    <property type="evidence" value="ECO:0007669"/>
    <property type="project" value="TreeGrafter"/>
</dbReference>
<dbReference type="PANTHER" id="PTHR11059">
    <property type="entry name" value="DNA REPAIR PROTEIN RECN"/>
    <property type="match status" value="1"/>
</dbReference>
<dbReference type="STRING" id="1882918.BCY86_04570"/>
<dbReference type="InterPro" id="IPR004604">
    <property type="entry name" value="DNA_recomb/repair_RecN"/>
</dbReference>
<dbReference type="SUPFAM" id="SSF52540">
    <property type="entry name" value="P-loop containing nucleoside triphosphate hydrolases"/>
    <property type="match status" value="1"/>
</dbReference>
<dbReference type="GO" id="GO:0005524">
    <property type="term" value="F:ATP binding"/>
    <property type="evidence" value="ECO:0007669"/>
    <property type="project" value="UniProtKB-KW"/>
</dbReference>
<evidence type="ECO:0000256" key="6">
    <source>
        <dbReference type="ARBA" id="ARBA00022840"/>
    </source>
</evidence>
<evidence type="ECO:0000256" key="4">
    <source>
        <dbReference type="ARBA" id="ARBA00022741"/>
    </source>
</evidence>
<organism evidence="13 14">
    <name type="scientific">Pajaroellobacter abortibovis</name>
    <dbReference type="NCBI Taxonomy" id="1882918"/>
    <lineage>
        <taxon>Bacteria</taxon>
        <taxon>Pseudomonadati</taxon>
        <taxon>Myxococcota</taxon>
        <taxon>Polyangia</taxon>
        <taxon>Polyangiales</taxon>
        <taxon>Polyangiaceae</taxon>
    </lineage>
</organism>
<evidence type="ECO:0000256" key="7">
    <source>
        <dbReference type="ARBA" id="ARBA00023204"/>
    </source>
</evidence>
<dbReference type="GO" id="GO:0006281">
    <property type="term" value="P:DNA repair"/>
    <property type="evidence" value="ECO:0007669"/>
    <property type="project" value="UniProtKB-KW"/>
</dbReference>
<evidence type="ECO:0000256" key="5">
    <source>
        <dbReference type="ARBA" id="ARBA00022763"/>
    </source>
</evidence>
<evidence type="ECO:0000256" key="2">
    <source>
        <dbReference type="ARBA" id="ARBA00009441"/>
    </source>
</evidence>
<dbReference type="NCBIfam" id="TIGR00634">
    <property type="entry name" value="recN"/>
    <property type="match status" value="1"/>
</dbReference>
<dbReference type="CDD" id="cd03241">
    <property type="entry name" value="ABC_RecN"/>
    <property type="match status" value="2"/>
</dbReference>
<feature type="coiled-coil region" evidence="10">
    <location>
        <begin position="200"/>
        <end position="227"/>
    </location>
</feature>
<proteinExistence type="inferred from homology"/>
<feature type="coiled-coil region" evidence="10">
    <location>
        <begin position="328"/>
        <end position="373"/>
    </location>
</feature>
<dbReference type="GO" id="GO:0043590">
    <property type="term" value="C:bacterial nucleoid"/>
    <property type="evidence" value="ECO:0007669"/>
    <property type="project" value="TreeGrafter"/>
</dbReference>
<feature type="region of interest" description="Disordered" evidence="11">
    <location>
        <begin position="558"/>
        <end position="577"/>
    </location>
</feature>
<evidence type="ECO:0000256" key="10">
    <source>
        <dbReference type="SAM" id="Coils"/>
    </source>
</evidence>
<accession>A0A1L6MX69</accession>
<evidence type="ECO:0000259" key="12">
    <source>
        <dbReference type="Pfam" id="PF02463"/>
    </source>
</evidence>
<dbReference type="OrthoDB" id="9806954at2"/>
<gene>
    <name evidence="13" type="ORF">BCY86_04570</name>
</gene>
<evidence type="ECO:0000313" key="14">
    <source>
        <dbReference type="Proteomes" id="UP000185544"/>
    </source>
</evidence>
<evidence type="ECO:0000256" key="9">
    <source>
        <dbReference type="PIRNR" id="PIRNR003128"/>
    </source>
</evidence>
<evidence type="ECO:0000256" key="11">
    <source>
        <dbReference type="SAM" id="MobiDB-lite"/>
    </source>
</evidence>
<keyword evidence="6" id="KW-0067">ATP-binding</keyword>
<dbReference type="PIRSF" id="PIRSF003128">
    <property type="entry name" value="RecN"/>
    <property type="match status" value="1"/>
</dbReference>